<dbReference type="SUPFAM" id="SSF53850">
    <property type="entry name" value="Periplasmic binding protein-like II"/>
    <property type="match status" value="1"/>
</dbReference>
<dbReference type="PIRSF" id="PIRSF017082">
    <property type="entry name" value="YflP"/>
    <property type="match status" value="1"/>
</dbReference>
<evidence type="ECO:0000256" key="1">
    <source>
        <dbReference type="ARBA" id="ARBA00006987"/>
    </source>
</evidence>
<reference evidence="3 4" key="1">
    <citation type="submission" date="2016-10" db="EMBL/GenBank/DDBJ databases">
        <authorList>
            <person name="de Groot N.N."/>
        </authorList>
    </citation>
    <scope>NUCLEOTIDE SEQUENCE [LARGE SCALE GENOMIC DNA]</scope>
    <source>
        <strain evidence="3 4">CPCC 100156</strain>
    </source>
</reference>
<dbReference type="RefSeq" id="WP_218127935.1">
    <property type="nucleotide sequence ID" value="NZ_FMZX01000006.1"/>
</dbReference>
<dbReference type="InterPro" id="IPR006311">
    <property type="entry name" value="TAT_signal"/>
</dbReference>
<feature type="signal peptide" evidence="2">
    <location>
        <begin position="1"/>
        <end position="31"/>
    </location>
</feature>
<dbReference type="Pfam" id="PF03401">
    <property type="entry name" value="TctC"/>
    <property type="match status" value="1"/>
</dbReference>
<protein>
    <submittedName>
        <fullName evidence="3">Tripartite-type tricarboxylate transporter, receptor component TctC</fullName>
    </submittedName>
</protein>
<gene>
    <name evidence="3" type="ORF">SAMN04487779_100632</name>
</gene>
<name>A0A1G6TEY5_9PROT</name>
<proteinExistence type="inferred from homology"/>
<keyword evidence="3" id="KW-0675">Receptor</keyword>
<dbReference type="InterPro" id="IPR005064">
    <property type="entry name" value="BUG"/>
</dbReference>
<dbReference type="Gene3D" id="3.40.190.10">
    <property type="entry name" value="Periplasmic binding protein-like II"/>
    <property type="match status" value="1"/>
</dbReference>
<dbReference type="PROSITE" id="PS51318">
    <property type="entry name" value="TAT"/>
    <property type="match status" value="1"/>
</dbReference>
<dbReference type="Proteomes" id="UP000198925">
    <property type="component" value="Unassembled WGS sequence"/>
</dbReference>
<keyword evidence="4" id="KW-1185">Reference proteome</keyword>
<dbReference type="PANTHER" id="PTHR42928">
    <property type="entry name" value="TRICARBOXYLATE-BINDING PROTEIN"/>
    <property type="match status" value="1"/>
</dbReference>
<accession>A0A1G6TEY5</accession>
<organism evidence="3 4">
    <name type="scientific">Belnapia rosea</name>
    <dbReference type="NCBI Taxonomy" id="938405"/>
    <lineage>
        <taxon>Bacteria</taxon>
        <taxon>Pseudomonadati</taxon>
        <taxon>Pseudomonadota</taxon>
        <taxon>Alphaproteobacteria</taxon>
        <taxon>Acetobacterales</taxon>
        <taxon>Roseomonadaceae</taxon>
        <taxon>Belnapia</taxon>
    </lineage>
</organism>
<evidence type="ECO:0000256" key="2">
    <source>
        <dbReference type="SAM" id="SignalP"/>
    </source>
</evidence>
<keyword evidence="2" id="KW-0732">Signal</keyword>
<dbReference type="PANTHER" id="PTHR42928:SF5">
    <property type="entry name" value="BLR1237 PROTEIN"/>
    <property type="match status" value="1"/>
</dbReference>
<evidence type="ECO:0000313" key="3">
    <source>
        <dbReference type="EMBL" id="SDD26875.1"/>
    </source>
</evidence>
<sequence>MSRLVSLTRRGALGAGAALLAAPLAAPLARAAGYPDRPIRIVVPYTPGGTTDVAARFVAEPLSKVLGQPVVVENRPGANSIVGAGAVAASPPDGYTFAVVIGAHAANATLYKGKLPFDPVTSFAPVSLMMLAPLVMGANAKLPFTDLPGMLAYAKARPGALNYGSSGIGAAAHLTMEDLQVRTGIRMVHVPYRGTAPALQDLISGNIGVMFDSYSSLRAQFESGSVRPIGFASATRPAWAPNIPTLAEGGLPDFTSSTWCLLLAPANTPRDIVERVSAEVAKIVKDPAAAERLRSLGFDAVGSSPEEAGTFLRGEVARWAGVITAANVTVE</sequence>
<evidence type="ECO:0000313" key="4">
    <source>
        <dbReference type="Proteomes" id="UP000198925"/>
    </source>
</evidence>
<dbReference type="EMBL" id="FMZX01000006">
    <property type="protein sequence ID" value="SDD26875.1"/>
    <property type="molecule type" value="Genomic_DNA"/>
</dbReference>
<dbReference type="Gene3D" id="3.40.190.150">
    <property type="entry name" value="Bordetella uptake gene, domain 1"/>
    <property type="match status" value="1"/>
</dbReference>
<dbReference type="CDD" id="cd13578">
    <property type="entry name" value="PBP2_Bug27"/>
    <property type="match status" value="1"/>
</dbReference>
<feature type="chain" id="PRO_5011620336" evidence="2">
    <location>
        <begin position="32"/>
        <end position="331"/>
    </location>
</feature>
<dbReference type="STRING" id="938405.SAMN02927895_03245"/>
<dbReference type="InterPro" id="IPR042100">
    <property type="entry name" value="Bug_dom1"/>
</dbReference>
<comment type="similarity">
    <text evidence="1">Belongs to the UPF0065 (bug) family.</text>
</comment>
<dbReference type="AlphaFoldDB" id="A0A1G6TEY5"/>